<dbReference type="RefSeq" id="WP_254292065.1">
    <property type="nucleotide sequence ID" value="NZ_JAMLDX010000003.1"/>
</dbReference>
<gene>
    <name evidence="8" type="ORF">M9978_05890</name>
</gene>
<name>A0A9X2KKP9_9SPHN</name>
<organism evidence="8 9">
    <name type="scientific">Sphingomonas tagetis</name>
    <dbReference type="NCBI Taxonomy" id="2949092"/>
    <lineage>
        <taxon>Bacteria</taxon>
        <taxon>Pseudomonadati</taxon>
        <taxon>Pseudomonadota</taxon>
        <taxon>Alphaproteobacteria</taxon>
        <taxon>Sphingomonadales</taxon>
        <taxon>Sphingomonadaceae</taxon>
        <taxon>Sphingomonas</taxon>
    </lineage>
</organism>
<keyword evidence="9" id="KW-1185">Reference proteome</keyword>
<dbReference type="InterPro" id="IPR029058">
    <property type="entry name" value="AB_hydrolase_fold"/>
</dbReference>
<dbReference type="SUPFAM" id="SSF53474">
    <property type="entry name" value="alpha/beta-Hydrolases"/>
    <property type="match status" value="1"/>
</dbReference>
<sequence length="555" mass="61666">MPLRRKIGIGLGLTLCGLVPHQAQAQDSCAALRGLKLPNVEILIATRVSGDFTEDFVTDRDVRTYRGLRPFCRVRGISRPVPGSEIGFELWLPQTRWNGRLHMVGNGAYISNIQYRQMIARLEDGDVAVATDTGHQGSSLKFGWRAPEKIKDFGHRAVHESVVAAKAVTRAFYGKPARFSYFSGCSTGGYQGLSEAQRYPQDFDGIIAGAPGNNRTNLTLAFLWNYLANHRPGDDSRQILHTAQLKLINRAVTRQCDKLDKVADGVISDPLKCRFNLKTLACKPGMAAESCLTAEQITAAQKIYDGPRDARTSARLYPGYPFGTEGVATGPGDKVIGWEGYWAQTERQNEPSRADMFRYWVFDDTNWNWWKFNWGSDVDTMQARLADEFNAVNPDLSAFHRAGGRMLMFMGWQDPVGSPIEAINYYDSVAALSPGRTPAQRHAATQRFLRLYMVPGMDHCAGGPGASAFNTATRDSAPPVDDARHDMLRALEAWVEQDRAPTTLIATRYARQDEALPPAKWPIDYQRPICVWPAKPEYVGGPVKAASSFRCVTPR</sequence>
<comment type="caution">
    <text evidence="8">The sequence shown here is derived from an EMBL/GenBank/DDBJ whole genome shotgun (WGS) entry which is preliminary data.</text>
</comment>
<evidence type="ECO:0000256" key="4">
    <source>
        <dbReference type="ARBA" id="ARBA00022729"/>
    </source>
</evidence>
<dbReference type="Proteomes" id="UP001139451">
    <property type="component" value="Unassembled WGS sequence"/>
</dbReference>
<dbReference type="Gene3D" id="3.40.50.1820">
    <property type="entry name" value="alpha/beta hydrolase"/>
    <property type="match status" value="1"/>
</dbReference>
<accession>A0A9X2KKP9</accession>
<dbReference type="InterPro" id="IPR011118">
    <property type="entry name" value="Tannase/feruloyl_esterase"/>
</dbReference>
<evidence type="ECO:0000256" key="5">
    <source>
        <dbReference type="ARBA" id="ARBA00022801"/>
    </source>
</evidence>
<evidence type="ECO:0000256" key="3">
    <source>
        <dbReference type="ARBA" id="ARBA00022723"/>
    </source>
</evidence>
<dbReference type="GO" id="GO:0046872">
    <property type="term" value="F:metal ion binding"/>
    <property type="evidence" value="ECO:0007669"/>
    <property type="project" value="UniProtKB-KW"/>
</dbReference>
<evidence type="ECO:0000313" key="9">
    <source>
        <dbReference type="Proteomes" id="UP001139451"/>
    </source>
</evidence>
<dbReference type="GO" id="GO:0052689">
    <property type="term" value="F:carboxylic ester hydrolase activity"/>
    <property type="evidence" value="ECO:0007669"/>
    <property type="project" value="UniProtKB-KW"/>
</dbReference>
<keyword evidence="4" id="KW-0732">Signal</keyword>
<keyword evidence="2" id="KW-0719">Serine esterase</keyword>
<evidence type="ECO:0000256" key="6">
    <source>
        <dbReference type="ARBA" id="ARBA00022837"/>
    </source>
</evidence>
<keyword evidence="6" id="KW-0106">Calcium</keyword>
<dbReference type="PANTHER" id="PTHR33938:SF15">
    <property type="entry name" value="FERULOYL ESTERASE B-RELATED"/>
    <property type="match status" value="1"/>
</dbReference>
<proteinExistence type="inferred from homology"/>
<reference evidence="8" key="1">
    <citation type="submission" date="2022-05" db="EMBL/GenBank/DDBJ databases">
        <title>Sphingomonas sp. strain MG17 Genome sequencing and assembly.</title>
        <authorList>
            <person name="Kim I."/>
        </authorList>
    </citation>
    <scope>NUCLEOTIDE SEQUENCE</scope>
    <source>
        <strain evidence="8">MG17</strain>
    </source>
</reference>
<keyword evidence="5 8" id="KW-0378">Hydrolase</keyword>
<comment type="similarity">
    <text evidence="1">Belongs to the tannase family.</text>
</comment>
<evidence type="ECO:0000256" key="7">
    <source>
        <dbReference type="ARBA" id="ARBA00023157"/>
    </source>
</evidence>
<keyword evidence="3" id="KW-0479">Metal-binding</keyword>
<dbReference type="AlphaFoldDB" id="A0A9X2KKP9"/>
<keyword evidence="7" id="KW-1015">Disulfide bond</keyword>
<dbReference type="Pfam" id="PF07519">
    <property type="entry name" value="Tannase"/>
    <property type="match status" value="1"/>
</dbReference>
<evidence type="ECO:0000256" key="2">
    <source>
        <dbReference type="ARBA" id="ARBA00022487"/>
    </source>
</evidence>
<evidence type="ECO:0000256" key="1">
    <source>
        <dbReference type="ARBA" id="ARBA00006249"/>
    </source>
</evidence>
<protein>
    <submittedName>
        <fullName evidence="8">Tannase/feruloyl esterase family alpha/beta hydrolase</fullName>
    </submittedName>
</protein>
<dbReference type="EMBL" id="JAMLDX010000003">
    <property type="protein sequence ID" value="MCP3729955.1"/>
    <property type="molecule type" value="Genomic_DNA"/>
</dbReference>
<dbReference type="PANTHER" id="PTHR33938">
    <property type="entry name" value="FERULOYL ESTERASE B-RELATED"/>
    <property type="match status" value="1"/>
</dbReference>
<evidence type="ECO:0000313" key="8">
    <source>
        <dbReference type="EMBL" id="MCP3729955.1"/>
    </source>
</evidence>